<evidence type="ECO:0000259" key="14">
    <source>
        <dbReference type="PROSITE" id="PS52004"/>
    </source>
</evidence>
<dbReference type="InterPro" id="IPR014031">
    <property type="entry name" value="Ketoacyl_synth_C"/>
</dbReference>
<accession>A0A5J6WIP1</accession>
<dbReference type="InterPro" id="IPR016039">
    <property type="entry name" value="Thiolase-like"/>
</dbReference>
<dbReference type="GO" id="GO:0004315">
    <property type="term" value="F:3-oxoacyl-[acyl-carrier-protein] synthase activity"/>
    <property type="evidence" value="ECO:0007669"/>
    <property type="project" value="UniProtKB-UniRule"/>
</dbReference>
<keyword evidence="5 11" id="KW-0444">Lipid biosynthesis</keyword>
<dbReference type="PIRSF" id="PIRSF000447">
    <property type="entry name" value="KAS_II"/>
    <property type="match status" value="1"/>
</dbReference>
<dbReference type="InterPro" id="IPR020841">
    <property type="entry name" value="PKS_Beta-ketoAc_synthase_dom"/>
</dbReference>
<feature type="domain" description="Ketosynthase family 3 (KS3)" evidence="14">
    <location>
        <begin position="4"/>
        <end position="413"/>
    </location>
</feature>
<name>A0A5J6WIP1_MORMI</name>
<dbReference type="InterPro" id="IPR017568">
    <property type="entry name" value="3-oxoacyl-ACP_synth-2"/>
</dbReference>
<evidence type="ECO:0000256" key="10">
    <source>
        <dbReference type="ARBA" id="ARBA00023315"/>
    </source>
</evidence>
<keyword evidence="10 11" id="KW-0012">Acyltransferase</keyword>
<evidence type="ECO:0000256" key="11">
    <source>
        <dbReference type="PIRNR" id="PIRNR000447"/>
    </source>
</evidence>
<evidence type="ECO:0000256" key="7">
    <source>
        <dbReference type="ARBA" id="ARBA00022832"/>
    </source>
</evidence>
<keyword evidence="7" id="KW-0276">Fatty acid metabolism</keyword>
<dbReference type="UniPathway" id="UPA00094"/>
<protein>
    <recommendedName>
        <fullName evidence="4 11">3-oxoacyl-[acyl-carrier-protein] synthase 2</fullName>
        <ecNumber evidence="3 11">2.3.1.179</ecNumber>
    </recommendedName>
</protein>
<evidence type="ECO:0000256" key="1">
    <source>
        <dbReference type="ARBA" id="ARBA00005194"/>
    </source>
</evidence>
<comment type="similarity">
    <text evidence="2 11 13">Belongs to the thiolase-like superfamily. Beta-ketoacyl-ACP synthases family.</text>
</comment>
<keyword evidence="9 11" id="KW-0275">Fatty acid biosynthesis</keyword>
<dbReference type="PROSITE" id="PS52004">
    <property type="entry name" value="KS3_2"/>
    <property type="match status" value="1"/>
</dbReference>
<keyword evidence="16" id="KW-1185">Reference proteome</keyword>
<evidence type="ECO:0000256" key="4">
    <source>
        <dbReference type="ARBA" id="ARBA00014657"/>
    </source>
</evidence>
<proteinExistence type="inferred from homology"/>
<dbReference type="RefSeq" id="WP_019440309.1">
    <property type="nucleotide sequence ID" value="NZ_ALOE01000006.1"/>
</dbReference>
<evidence type="ECO:0000256" key="5">
    <source>
        <dbReference type="ARBA" id="ARBA00022516"/>
    </source>
</evidence>
<dbReference type="Pfam" id="PF02801">
    <property type="entry name" value="Ketoacyl-synt_C"/>
    <property type="match status" value="1"/>
</dbReference>
<dbReference type="OrthoDB" id="9808669at2"/>
<dbReference type="SUPFAM" id="SSF53901">
    <property type="entry name" value="Thiolase-like"/>
    <property type="match status" value="2"/>
</dbReference>
<dbReference type="NCBIfam" id="NF004970">
    <property type="entry name" value="PRK06333.1"/>
    <property type="match status" value="1"/>
</dbReference>
<evidence type="ECO:0000313" key="16">
    <source>
        <dbReference type="Proteomes" id="UP000327424"/>
    </source>
</evidence>
<evidence type="ECO:0000256" key="9">
    <source>
        <dbReference type="ARBA" id="ARBA00023160"/>
    </source>
</evidence>
<evidence type="ECO:0000313" key="15">
    <source>
        <dbReference type="EMBL" id="QFI37474.1"/>
    </source>
</evidence>
<evidence type="ECO:0000256" key="2">
    <source>
        <dbReference type="ARBA" id="ARBA00008467"/>
    </source>
</evidence>
<reference evidence="15 16" key="1">
    <citation type="submission" date="2019-09" db="EMBL/GenBank/DDBJ databases">
        <title>Hybrid Assembly of the complete Genome of the Deep-Sea Bacterium Moritella marina from long Nanopore and Illumina reads.</title>
        <authorList>
            <person name="Magin S."/>
            <person name="Georgoulis A."/>
            <person name="Papadimitriou K."/>
            <person name="Iliakis G."/>
            <person name="Vorgias C.E."/>
        </authorList>
    </citation>
    <scope>NUCLEOTIDE SEQUENCE [LARGE SCALE GENOMIC DNA]</scope>
    <source>
        <strain evidence="15 16">MP-1</strain>
    </source>
</reference>
<comment type="pathway">
    <text evidence="1 11">Lipid metabolism; fatty acid biosynthesis.</text>
</comment>
<dbReference type="Gene3D" id="3.40.47.10">
    <property type="match status" value="1"/>
</dbReference>
<dbReference type="SMART" id="SM00825">
    <property type="entry name" value="PKS_KS"/>
    <property type="match status" value="1"/>
</dbReference>
<comment type="function">
    <text evidence="11">Involved in the type II fatty acid elongation cycle. Catalyzes the elongation of a wide range of acyl-ACP by the addition of two carbons from malonyl-ACP to an acyl acceptor. Can efficiently catalyze the conversion of palmitoleoyl-ACP (cis-hexadec-9-enoyl-ACP) to cis-vaccenoyl-ACP (cis-octadec-11-enoyl-ACP), an essential step in the thermal regulation of fatty acid composition.</text>
</comment>
<dbReference type="NCBIfam" id="NF005589">
    <property type="entry name" value="PRK07314.1"/>
    <property type="match status" value="1"/>
</dbReference>
<dbReference type="Pfam" id="PF00109">
    <property type="entry name" value="ketoacyl-synt"/>
    <property type="match status" value="1"/>
</dbReference>
<feature type="active site" description="For beta-ketoacyl synthase activity" evidence="12">
    <location>
        <position position="166"/>
    </location>
</feature>
<sequence>MANNRRVVITGLGIVSPVGNTVATAWEAIKSGISGIENIEHFDTTNFSTKFAGLVNDFDAESVGINRKDCRKMDLFIQYGIAAAEQALTDSGLEITEQNATRIGTAIGSGIGGLGLIEQNVHSFVKGGARKVSPFFVPATIVNMVAGHVSIRNNLKGPNIAIATACTSGTHCIGQSARMIAYGDADVMVAGGAEKASTEMGLAGFGSAKALSTRNDDPQKASRPWDKDRDGFVLGDGAGVLVMEEYEHAVARGATIYAELAGFGMSGDAFHMTSPPEDGAGAALSMNNAIADAGITADKVGYVNAHGTSTPAGDKAETAAVKSVFGEHAYTLAVSSTKSMTGHLLGAAGAIEAIFTILALKDQILPPTINLENPSEGCDLDYVTDGARPVNMEYALSNSFGFGGTNGSLLFKKAD</sequence>
<dbReference type="PROSITE" id="PS00606">
    <property type="entry name" value="KS3_1"/>
    <property type="match status" value="1"/>
</dbReference>
<evidence type="ECO:0000256" key="13">
    <source>
        <dbReference type="RuleBase" id="RU003694"/>
    </source>
</evidence>
<keyword evidence="8" id="KW-0443">Lipid metabolism</keyword>
<dbReference type="InterPro" id="IPR014030">
    <property type="entry name" value="Ketoacyl_synth_N"/>
</dbReference>
<comment type="catalytic activity">
    <reaction evidence="11">
        <text>a fatty acyl-[ACP] + malonyl-[ACP] + H(+) = a 3-oxoacyl-[ACP] + holo-[ACP] + CO2</text>
        <dbReference type="Rhea" id="RHEA:22836"/>
        <dbReference type="Rhea" id="RHEA-COMP:9623"/>
        <dbReference type="Rhea" id="RHEA-COMP:9685"/>
        <dbReference type="Rhea" id="RHEA-COMP:9916"/>
        <dbReference type="Rhea" id="RHEA-COMP:14125"/>
        <dbReference type="ChEBI" id="CHEBI:15378"/>
        <dbReference type="ChEBI" id="CHEBI:16526"/>
        <dbReference type="ChEBI" id="CHEBI:64479"/>
        <dbReference type="ChEBI" id="CHEBI:78449"/>
        <dbReference type="ChEBI" id="CHEBI:78776"/>
        <dbReference type="ChEBI" id="CHEBI:138651"/>
    </reaction>
</comment>
<keyword evidence="6 11" id="KW-0808">Transferase</keyword>
<dbReference type="Proteomes" id="UP000327424">
    <property type="component" value="Chromosome"/>
</dbReference>
<dbReference type="PANTHER" id="PTHR11712:SF336">
    <property type="entry name" value="3-OXOACYL-[ACYL-CARRIER-PROTEIN] SYNTHASE, MITOCHONDRIAL"/>
    <property type="match status" value="1"/>
</dbReference>
<dbReference type="NCBIfam" id="TIGR03150">
    <property type="entry name" value="fabF"/>
    <property type="match status" value="1"/>
</dbReference>
<dbReference type="FunFam" id="3.40.47.10:FF:000009">
    <property type="entry name" value="3-oxoacyl-[acyl-carrier-protein] synthase 2"/>
    <property type="match status" value="1"/>
</dbReference>
<dbReference type="GO" id="GO:0005829">
    <property type="term" value="C:cytosol"/>
    <property type="evidence" value="ECO:0007669"/>
    <property type="project" value="TreeGrafter"/>
</dbReference>
<evidence type="ECO:0000256" key="6">
    <source>
        <dbReference type="ARBA" id="ARBA00022679"/>
    </source>
</evidence>
<dbReference type="EMBL" id="CP044399">
    <property type="protein sequence ID" value="QFI37474.1"/>
    <property type="molecule type" value="Genomic_DNA"/>
</dbReference>
<dbReference type="InterPro" id="IPR000794">
    <property type="entry name" value="Beta-ketoacyl_synthase"/>
</dbReference>
<comment type="catalytic activity">
    <reaction evidence="11">
        <text>(9Z)-hexadecenoyl-[ACP] + malonyl-[ACP] + H(+) = 3-oxo-(11Z)-octadecenoyl-[ACP] + holo-[ACP] + CO2</text>
        <dbReference type="Rhea" id="RHEA:55040"/>
        <dbReference type="Rhea" id="RHEA-COMP:9623"/>
        <dbReference type="Rhea" id="RHEA-COMP:9685"/>
        <dbReference type="Rhea" id="RHEA-COMP:10800"/>
        <dbReference type="Rhea" id="RHEA-COMP:14074"/>
        <dbReference type="ChEBI" id="CHEBI:15378"/>
        <dbReference type="ChEBI" id="CHEBI:16526"/>
        <dbReference type="ChEBI" id="CHEBI:64479"/>
        <dbReference type="ChEBI" id="CHEBI:78449"/>
        <dbReference type="ChEBI" id="CHEBI:83989"/>
        <dbReference type="ChEBI" id="CHEBI:138538"/>
        <dbReference type="EC" id="2.3.1.179"/>
    </reaction>
</comment>
<evidence type="ECO:0000256" key="12">
    <source>
        <dbReference type="PIRSR" id="PIRSR000447-1"/>
    </source>
</evidence>
<dbReference type="GO" id="GO:0006633">
    <property type="term" value="P:fatty acid biosynthetic process"/>
    <property type="evidence" value="ECO:0007669"/>
    <property type="project" value="UniProtKB-UniRule"/>
</dbReference>
<organism evidence="15 16">
    <name type="scientific">Moritella marina ATCC 15381</name>
    <dbReference type="NCBI Taxonomy" id="1202962"/>
    <lineage>
        <taxon>Bacteria</taxon>
        <taxon>Pseudomonadati</taxon>
        <taxon>Pseudomonadota</taxon>
        <taxon>Gammaproteobacteria</taxon>
        <taxon>Alteromonadales</taxon>
        <taxon>Moritellaceae</taxon>
        <taxon>Moritella</taxon>
    </lineage>
</organism>
<dbReference type="AlphaFoldDB" id="A0A5J6WIP1"/>
<dbReference type="EC" id="2.3.1.179" evidence="3 11"/>
<gene>
    <name evidence="15" type="primary">fabF</name>
    <name evidence="15" type="ORF">FR932_06320</name>
</gene>
<dbReference type="InterPro" id="IPR018201">
    <property type="entry name" value="Ketoacyl_synth_AS"/>
</dbReference>
<evidence type="ECO:0000256" key="8">
    <source>
        <dbReference type="ARBA" id="ARBA00023098"/>
    </source>
</evidence>
<dbReference type="CDD" id="cd00834">
    <property type="entry name" value="KAS_I_II"/>
    <property type="match status" value="1"/>
</dbReference>
<dbReference type="PANTHER" id="PTHR11712">
    <property type="entry name" value="POLYKETIDE SYNTHASE-RELATED"/>
    <property type="match status" value="1"/>
</dbReference>
<evidence type="ECO:0000256" key="3">
    <source>
        <dbReference type="ARBA" id="ARBA00012356"/>
    </source>
</evidence>
<dbReference type="KEGG" id="mmaa:FR932_06320"/>